<proteinExistence type="predicted"/>
<evidence type="ECO:0000313" key="3">
    <source>
        <dbReference type="Proteomes" id="UP000629963"/>
    </source>
</evidence>
<keyword evidence="3" id="KW-1185">Reference proteome</keyword>
<accession>A0ABR7J2N5</accession>
<name>A0ABR7J2N5_9FLAO</name>
<organism evidence="2 3">
    <name type="scientific">Flavobacterium kayseriense</name>
    <dbReference type="NCBI Taxonomy" id="2764714"/>
    <lineage>
        <taxon>Bacteria</taxon>
        <taxon>Pseudomonadati</taxon>
        <taxon>Bacteroidota</taxon>
        <taxon>Flavobacteriia</taxon>
        <taxon>Flavobacteriales</taxon>
        <taxon>Flavobacteriaceae</taxon>
        <taxon>Flavobacterium</taxon>
    </lineage>
</organism>
<gene>
    <name evidence="2" type="ORF">H8R23_00210</name>
</gene>
<sequence length="157" mass="18011">MELSKIKQLINKYLEGQSSLDEETILRNYFASEVIDDTLQEYQLIFNYYTTAKDIKSLKEHPALPLIQTNKKIRTWISIAASIIVFLGAGTYLFLQINNNNADNLGTYDDPEVALRETQKALALLSNHVNTGVEGMRYMQEFENSKNKIFNPITKNK</sequence>
<dbReference type="EMBL" id="JACRUJ010000001">
    <property type="protein sequence ID" value="MBC5839820.1"/>
    <property type="molecule type" value="Genomic_DNA"/>
</dbReference>
<keyword evidence="1" id="KW-0472">Membrane</keyword>
<reference evidence="2 3" key="1">
    <citation type="submission" date="2020-08" db="EMBL/GenBank/DDBJ databases">
        <title>Description of novel Flavobacterium F-380 isolate.</title>
        <authorList>
            <person name="Saticioglu I.B."/>
            <person name="Duman M."/>
            <person name="Altun S."/>
        </authorList>
    </citation>
    <scope>NUCLEOTIDE SEQUENCE [LARGE SCALE GENOMIC DNA]</scope>
    <source>
        <strain evidence="2 3">F-380</strain>
    </source>
</reference>
<dbReference type="Proteomes" id="UP000629963">
    <property type="component" value="Unassembled WGS sequence"/>
</dbReference>
<evidence type="ECO:0000313" key="2">
    <source>
        <dbReference type="EMBL" id="MBC5839820.1"/>
    </source>
</evidence>
<dbReference type="RefSeq" id="WP_187008443.1">
    <property type="nucleotide sequence ID" value="NZ_JACRUI010000001.1"/>
</dbReference>
<keyword evidence="1" id="KW-0812">Transmembrane</keyword>
<keyword evidence="1" id="KW-1133">Transmembrane helix</keyword>
<feature type="transmembrane region" description="Helical" evidence="1">
    <location>
        <begin position="76"/>
        <end position="95"/>
    </location>
</feature>
<comment type="caution">
    <text evidence="2">The sequence shown here is derived from an EMBL/GenBank/DDBJ whole genome shotgun (WGS) entry which is preliminary data.</text>
</comment>
<evidence type="ECO:0000256" key="1">
    <source>
        <dbReference type="SAM" id="Phobius"/>
    </source>
</evidence>
<protein>
    <submittedName>
        <fullName evidence="2">Uncharacterized protein</fullName>
    </submittedName>
</protein>